<dbReference type="InterPro" id="IPR026466">
    <property type="entry name" value="Fim_isopep_form_D2_dom"/>
</dbReference>
<feature type="domain" description="DUF11" evidence="3">
    <location>
        <begin position="1897"/>
        <end position="2009"/>
    </location>
</feature>
<dbReference type="EMBL" id="CP047491">
    <property type="protein sequence ID" value="QHQ40013.1"/>
    <property type="molecule type" value="Genomic_DNA"/>
</dbReference>
<dbReference type="PANTHER" id="PTHR34819">
    <property type="entry name" value="LARGE CYSTEINE-RICH PERIPLASMIC PROTEIN OMCB"/>
    <property type="match status" value="1"/>
</dbReference>
<dbReference type="Proteomes" id="UP000563601">
    <property type="component" value="Unassembled WGS sequence"/>
</dbReference>
<dbReference type="InterPro" id="IPR051172">
    <property type="entry name" value="Chlamydia_OmcB"/>
</dbReference>
<dbReference type="EMBL" id="JACHHR010000003">
    <property type="protein sequence ID" value="MBB5212372.1"/>
    <property type="molecule type" value="Genomic_DNA"/>
</dbReference>
<feature type="signal peptide" evidence="2">
    <location>
        <begin position="1"/>
        <end position="39"/>
    </location>
</feature>
<dbReference type="InterPro" id="IPR013783">
    <property type="entry name" value="Ig-like_fold"/>
</dbReference>
<gene>
    <name evidence="5" type="ORF">GTQ55_14150</name>
    <name evidence="4" type="ORF">HNQ53_002597</name>
</gene>
<keyword evidence="2" id="KW-0732">Signal</keyword>
<reference evidence="4 7" key="2">
    <citation type="submission" date="2020-08" db="EMBL/GenBank/DDBJ databases">
        <title>Genomic Encyclopedia of Type Strains, Phase IV (KMG-IV): sequencing the most valuable type-strain genomes for metagenomic binning, comparative biology and taxonomic classification.</title>
        <authorList>
            <person name="Goeker M."/>
        </authorList>
    </citation>
    <scope>NUCLEOTIDE SEQUENCE [LARGE SCALE GENOMIC DNA]</scope>
    <source>
        <strain evidence="4 7">DSM 11525</strain>
    </source>
</reference>
<dbReference type="SUPFAM" id="SSF117074">
    <property type="entry name" value="Hypothetical protein PA1324"/>
    <property type="match status" value="1"/>
</dbReference>
<evidence type="ECO:0000313" key="6">
    <source>
        <dbReference type="Proteomes" id="UP000464675"/>
    </source>
</evidence>
<feature type="region of interest" description="Disordered" evidence="1">
    <location>
        <begin position="563"/>
        <end position="595"/>
    </location>
</feature>
<reference evidence="5 6" key="1">
    <citation type="submission" date="2020-01" db="EMBL/GenBank/DDBJ databases">
        <title>The possibility of degradation of plastic by Microbulbifer hydrolyticus IRE-31.</title>
        <authorList>
            <person name="Liu L."/>
        </authorList>
    </citation>
    <scope>NUCLEOTIDE SEQUENCE [LARGE SCALE GENOMIC DNA]</scope>
    <source>
        <strain evidence="5 6">IRE-31</strain>
    </source>
</reference>
<dbReference type="Gene3D" id="2.60.40.10">
    <property type="entry name" value="Immunoglobulins"/>
    <property type="match status" value="2"/>
</dbReference>
<feature type="region of interest" description="Disordered" evidence="1">
    <location>
        <begin position="3591"/>
        <end position="3617"/>
    </location>
</feature>
<dbReference type="Gene3D" id="2.60.40.740">
    <property type="match status" value="4"/>
</dbReference>
<feature type="domain" description="DUF11" evidence="3">
    <location>
        <begin position="2831"/>
        <end position="2933"/>
    </location>
</feature>
<protein>
    <submittedName>
        <fullName evidence="5">DUF11 domain-containing protein</fullName>
    </submittedName>
    <submittedName>
        <fullName evidence="4">Repeat protein (TIGR01451 family)/fimbrial isopeptide formation D2 family protein</fullName>
    </submittedName>
</protein>
<dbReference type="PANTHER" id="PTHR34819:SF3">
    <property type="entry name" value="CELL SURFACE PROTEIN"/>
    <property type="match status" value="1"/>
</dbReference>
<evidence type="ECO:0000256" key="2">
    <source>
        <dbReference type="SAM" id="SignalP"/>
    </source>
</evidence>
<evidence type="ECO:0000256" key="1">
    <source>
        <dbReference type="SAM" id="MobiDB-lite"/>
    </source>
</evidence>
<evidence type="ECO:0000313" key="7">
    <source>
        <dbReference type="Proteomes" id="UP000563601"/>
    </source>
</evidence>
<feature type="region of interest" description="Disordered" evidence="1">
    <location>
        <begin position="1037"/>
        <end position="1059"/>
    </location>
</feature>
<sequence>MKSEVAGQKTIKSALATLGFSVRWLLSVALLLSSGQALAAYTNMCVVGEQNPTGNLVTVQNSYCDFCSYGYVEVQISNPYRAGTNAADGDQPYETRVVTINGDTRTQSRRNSDYGSSNPSLNFNNSGGLTLELTDGLELYTGASASLPLGGTLSGTSTVFVNNMSDLPPGQTVTLRIPVHRPPTNSPESLFGTTPQAAATIAYTMADGCSDNPGQSENFRNDNTWYDGCGGNRCSGSEDPDNYPTDFWQDYGRPDGQHSAGVDVRQPGIALNKQGWNYDSGQREGTRSDQVFGHNDDDIVWRINIENTGRAPLQDLRIDDLLSRADVMDANYVCPTAAAADAIAAQNGSLPAGSTCVATDAVTGAVLNNWDLDAPFGHNDDIPSPYANTVNAVSSGTSSDAIDIRVGGNINLYVVGKIHDDGSCTAGRLTNSFEDVQFGCAVQTPPGGIDSGQSETALLDTFYGLGGGTNALQVERQLTGITGSGAVGTRGLMTITLRNEGRGTVWFDPNMTWHLQNTLPSEYVVDPSFAPTMESAHSLYGGYPGRVDTLEWVNANGDIPGNTSDSTSYLDNSQPQFKLTSSSVDPDADQAEESTGLMRHGDVVVIRFAVVMKDALYFDRAGDLDVLEELPTIDLNQRPEKTDPDLTGFSSLDNTLEVQVKTLCDTQGVIQSTMTGNGLNDTFAANDAGAPVDFAPEDLDVNINEPTFIITDDRTQTTPLSVTLSNRGGAEARDFRVFVSFGATINVVSTTSPPGFSCAQTTVNQTSTDGNGRPMGHPDPYKVWAVNPAPDEVNKMHMLLPSDGTIYQCEPTGAPLNAALPAGSSATFNFEVNKTTDPAGIAADDLTFRADVVGEIFTLSDFDIAATQVNVSTTNVDQVNNGGNRTISSVTTNNPTAITNGNPLWFPAPGSAGNTRTDGEVDRGNLYSLDAHWSRGIGFNLRKDQVAEGDISSGNFGGVPDLGVCNENTSMVTSAPADTFPGQTKPAEHVQIGEECTVRIQTGGWFGFDSRGFNFIGVRDIQVLDLIPDGQSFISSTPPEVTSQISGATQAPNDPTTSALSELSPFGWRFTGNQNSGYSGAPDEGSYIVDIDEWFTINTTSRLLNKMLNDRAAPNAHGLNSANVLDSSFKGIFFNNNTGVWETYEFGSYGGGETVGYPKEPIRRVDVVVTEPLISVVKEICAASDFDNGTGSCGAGWTDNYQGAVTTSDYIYRLTVTSEGATDGHPRPPVYDLTVEDTLPDLLFIEDLDSDGIDNDGDGNTDEPGEEGVIVGNVMNDGNPTTITFSHTQGVDGTGLRRLESGASVSLYYRVDPDDRIAPSETLTNTVQVTYYDSLEGSSDNEHGNQTVVTPGSGELGGARVYPAPADSTDAFASLTFSEPATEPKTITALSETPLAGSGVQPVKIGEEIEYTLTAELPVAQLRNLTVTDQLPAGLICADAPTIDLSNDAPWNAAGFKRPDLTDIGDVTPICSDNQVQWSFGDVVLSNPSADRDPNRFTFELKFIARVQNSADNNDGIPLINGVPATNATLEWRDESGTDHSLDYGQVEVQVTEPLIALTKSWDAPSGDVDAADTIIITLTATNNGTANAYNLRIRDDLLDTDMTFVSGSDAGSNPPDSVDTTTFGPNQPVFVWNPENPLAPGESREFTFEVTVDDTAQPHQQLQNTAEAVWTSLPGQNTALNPSGQIGVDGALDGQRIGALPHADDAINDYETDSNTVNADVAGLALVKEDITENGTTPESRAIGAHRTFRLDISLPEGVTENVVVTDSMSSGYAIADPAHGYEIRCEYDSSIRTINDVAPDAACGQFAGTLPQNGDTGVLSWNIGKVETETEDDTGDGATSAIDPVIHIYYVARIENTGSIVAGTALSNSAELDYLNAPTTLTADAGPIEVAEPALTVTKTASAASAVSGDNLDYTIAITNASGANVSTAYDVNISDLLPEQLRLDSATINGADYMPGTRADGAFVWGRENDDNSLDIAPGETLTLIYNTTVLSAFGSEIENIVHVDWTSLDHGVPGQDTYPGVYQRHGEGCPDTVAPNEYCTFINETVATQDSTDFSKTAVSDAWGALDRARIGDTVQYTLNLGIQPGITRNVVVTDELPAGLELVSVDSIDCGVNGFACSQTPVEPAPGATGTLQWQLGDIDAQSDSTPPFTIVYTAVVLDDETVFPAGGGEIERANSAELTYDGATALLQDQASIWVVQPNITDLQKTDTRSGVTSPHTVVDIVNEVMNFRLQAQNLGGAPAYGMVIADTLNIDPANPEFDEATVNVTQVLIDGLAANYTHTVNAGIIEFTLTDVVPENATIQIDYEVGLDQGIPSGHTWYNRFHIDKYVSTDIDSTSSRLYESDAPACEATLSANCFQLMTSVADPEDLTLQLMEPADGRAPIGEPVSYRITVPASPIASSTLANVQVENVLQGRDTVIALDTVTVNGEPVTVPDGEMFTIDVGDIPPNEVREIVFSGWIANVEAAQSGQTYDISATYSYEEAGVVTEMGGQSATITIVEPELGLTQSAVNQSGNAEPVAGDIYRFSLALSEQGANGSAAYDLSVLEELSIGWAYEPGTASFNGAVIADPSVTGNGIDTAQSLSWNAVANTDIPAGEARTLEFDVRVLDSVLAGQELTGSTTVQWTSQAGAPEHVERDGSGIPDPTALNNYFLGPEQLPPLAINNTATLAKNVVSETAPLNDGELRIGDLVTYELRLGVQRGTLPNAVVTDTLPEGMVFVDTVSIAAGGMTYDLAEEPMAEAAGAVTWNFGTLVNTAGEELVITYRARVQRDVLPLNAASIELRNAASFQFDTAAGPSTPLLAEQALNLLQPDLAFALTAVPDGTAALTPDEEITFTATITNNGTAPAYDIVLRDQIPAGMRKGGVETISINGSTANLLQPTFDAATGETLWQFSNEIAAGETLEVVYRVTTDSDLAAGLQVANNAYVEWYYSFGESAIPEGAVLDNRQPYGPSDAVSVLFSTPDAQPLMIAVEPTTREQASIGEPFVYRLTIPAVGALHDVAIQMDLADSGIDPVDLAYVSAEQVSGNIAFNPQGSVDGGLLTITDSTSGIDVEAGDEAVIDVTLRLRDTALNQFGKSFTARAGYSYSYANDDPNAGRGMGEVSEYSAAIEIVEPYELVMTKSGDAQVPAGVPGRFLLDVHNRGTGPAWDLSVRDFLPSTEQGGMCETPPANFAALLVDGAGNTVATLSEGSDFTAAFDAENCTLTFTTIGGNAAVAADHHVQFAYDAWLDENTVDGTELDNVAGAERWYSWDSTAPDARVYERTYAADPPDGTPSVEDHEDVFTVIAAVPSVVFEKVVENITSGDIPATTAAPGDVLQYTLTLRNLSDLDVQNIAITDELDRLNAPAYFAAGTLQLISSPSGGDSTATSAAGGANGTGLVDVRELTLGAAGSGTEEVQLVYQVQLVNVIDSATAVLNQAQVQLPGQPLINSDDPNINDAADPQIAGDEDPTQVIIESAPLFKVEKTSEDLTGEPDSLMPGDTLRYTLRVENIGNEDIVEASLRDQVPANTTYVAGSTTLNGAALDDIDGTTPLTQTLVIQTPGAQEGELLADPDASGSQAAIITFDVIINDVNDGTVISNQGFANGAGAGGENMPLDEKPSDDPTTEVADDPTIDIVGNVPLLRVQKTVELAVDNMTAGIVDPEDVLRYTITVTNMGGKDASEARLVDLVPEYTTYVAGSTQLNENAVPDDGDASPLVNGIAISSEDLTLPLPADGEGVITTAQTATIVFEVMVNADTERGTIISNQGSVYSLELPLTLSDADGNSSNGAQPTEVVVGDAQQLNITKEVAVVGGGAAESGKVLEYIVRVTNISAVPASLVTIYDDLLTAGEGVLTYVEDSARLNGQPDGVMVDGSLITVDYSTNYGDLQPGETITLRFEAKLGENLAMGYSVVNTAQVKWNDPPAYNEATVAIDIGGTPGIANLSGYLWHDVNFSETADSEERLLTNWTVNLYFNNALLETVQSDENGYFQFAGLVPNMDGADMAGASYELRYLAPNAAESTASLGTASSDYTNGPQNIRDIYIGSGANPQNLNLPITPNGVIYDSVLRAPIAGARVSLLQASSGQAVPDSCFADPAQQNQVTLPGGYYKFDLNFSGAGCAVNADYLIQVEVPNEDYMSGPSQIIPPQTGSETGSFDVGACLGSAADVIPGTPDHCEIQLTELPPSIDMDARSGETDYYLRLNLDDSNQPGSSQLFNNHIALDPQLEGALALTKTSAMTNVTRSQLVPYTITFTNTMPVPLTDLQLVDYFPAGFKYVAGSANLDGVPTEPEVNGLQLQWPHLRAEGEQTRTMKLLLVVGSGVGEGKYVNRARMFNELSGQQASGEASATVRVVPDPTFDCTDVIGKVYDDKNLNGYQDSGEGGVPGARVVTAQGLRATTDAHGRFHITCAAVPNPDRGSNFVLKLDDRSLPSGYRLTTENPRVQRATRGKMLEFNFGTSLHRVVRLDLAEAVFEPGSTELRPQWHSRTELLLEKLQDAPSVLRLSYLAENEDPGLVDARLETIKARIAEDWAALDCCYPLNIETEIFWRRGAPPSRGGLLDGLKRSVDRALGNDGDQGGFH</sequence>
<feature type="domain" description="DUF11" evidence="3">
    <location>
        <begin position="4217"/>
        <end position="4322"/>
    </location>
</feature>
<proteinExistence type="predicted"/>
<dbReference type="InterPro" id="IPR001434">
    <property type="entry name" value="OmcB-like_DUF11"/>
</dbReference>
<organism evidence="4 7">
    <name type="scientific">Microbulbifer hydrolyticus</name>
    <dbReference type="NCBI Taxonomy" id="48074"/>
    <lineage>
        <taxon>Bacteria</taxon>
        <taxon>Pseudomonadati</taxon>
        <taxon>Pseudomonadota</taxon>
        <taxon>Gammaproteobacteria</taxon>
        <taxon>Cellvibrionales</taxon>
        <taxon>Microbulbiferaceae</taxon>
        <taxon>Microbulbifer</taxon>
    </lineage>
</organism>
<dbReference type="Pfam" id="PF01345">
    <property type="entry name" value="DUF11"/>
    <property type="match status" value="4"/>
</dbReference>
<keyword evidence="6" id="KW-1185">Reference proteome</keyword>
<accession>A0A6P1TEE7</accession>
<evidence type="ECO:0000259" key="3">
    <source>
        <dbReference type="Pfam" id="PF01345"/>
    </source>
</evidence>
<evidence type="ECO:0000313" key="5">
    <source>
        <dbReference type="EMBL" id="QHQ40013.1"/>
    </source>
</evidence>
<feature type="chain" id="PRO_5043366405" evidence="2">
    <location>
        <begin position="40"/>
        <end position="4568"/>
    </location>
</feature>
<dbReference type="OrthoDB" id="28717at2"/>
<dbReference type="InterPro" id="IPR047589">
    <property type="entry name" value="DUF11_rpt"/>
</dbReference>
<dbReference type="Proteomes" id="UP000464675">
    <property type="component" value="Chromosome"/>
</dbReference>
<feature type="compositionally biased region" description="Polar residues" evidence="1">
    <location>
        <begin position="563"/>
        <end position="584"/>
    </location>
</feature>
<dbReference type="NCBIfam" id="TIGR01451">
    <property type="entry name" value="B_ant_repeat"/>
    <property type="match status" value="7"/>
</dbReference>
<feature type="domain" description="DUF11" evidence="3">
    <location>
        <begin position="1556"/>
        <end position="1670"/>
    </location>
</feature>
<dbReference type="NCBIfam" id="TIGR04226">
    <property type="entry name" value="RrgB_K2N_iso_D2"/>
    <property type="match status" value="1"/>
</dbReference>
<dbReference type="RefSeq" id="WP_161859325.1">
    <property type="nucleotide sequence ID" value="NZ_CP047491.1"/>
</dbReference>
<evidence type="ECO:0000313" key="4">
    <source>
        <dbReference type="EMBL" id="MBB5212372.1"/>
    </source>
</evidence>
<name>A0A6P1TEE7_9GAMM</name>